<evidence type="ECO:0000256" key="11">
    <source>
        <dbReference type="ARBA" id="ARBA00045821"/>
    </source>
</evidence>
<evidence type="ECO:0000256" key="3">
    <source>
        <dbReference type="ARBA" id="ARBA00019052"/>
    </source>
</evidence>
<gene>
    <name evidence="16" type="primary">LOC107272205</name>
</gene>
<dbReference type="PROSITE" id="PS50118">
    <property type="entry name" value="HMG_BOX_2"/>
    <property type="match status" value="1"/>
</dbReference>
<evidence type="ECO:0000256" key="13">
    <source>
        <dbReference type="SAM" id="MobiDB-lite"/>
    </source>
</evidence>
<keyword evidence="12" id="KW-0539">Nucleus</keyword>
<evidence type="ECO:0000313" key="16">
    <source>
        <dbReference type="RefSeq" id="XP_024945293.1"/>
    </source>
</evidence>
<keyword evidence="8" id="KW-0010">Activator</keyword>
<keyword evidence="7 12" id="KW-0238">DNA-binding</keyword>
<dbReference type="InterPro" id="IPR009071">
    <property type="entry name" value="HMG_box_dom"/>
</dbReference>
<dbReference type="PANTHER" id="PTHR10270">
    <property type="entry name" value="SOX TRANSCRIPTION FACTOR"/>
    <property type="match status" value="1"/>
</dbReference>
<keyword evidence="5" id="KW-0112">Calmodulin-binding</keyword>
<dbReference type="GO" id="GO:0030154">
    <property type="term" value="P:cell differentiation"/>
    <property type="evidence" value="ECO:0007669"/>
    <property type="project" value="UniProtKB-KW"/>
</dbReference>
<evidence type="ECO:0000256" key="1">
    <source>
        <dbReference type="ARBA" id="ARBA00004324"/>
    </source>
</evidence>
<comment type="function">
    <text evidence="11">Transcriptional regulator that controls a genetic switch in male development. It is necessary and sufficient for initiating male sex determination by directing the development of supporting cell precursors (pre-Sertoli cells) as Sertoli rather than granulosa cells. Involved in different aspects of gene regulation including promoter activation or repression. Binds to the DNA consensus sequence 5'-[AT]AACAA[AT]-3'. SRY HMG box recognizes DNA by partial intercalation in the minor groove and promotes DNA bending. Also involved in pre-mRNA splicing. In male adult brain involved in the maintenance of motor functions of dopaminergic neurons.</text>
</comment>
<accession>A0AAJ7RQK3</accession>
<sequence>MKKGNHISTFVQEGANLNVNVRGEVLSHSTSQLIEILSNENIMTSTSTRKRHICIRPKSEHQQKSQLNVQRDIQLQEAPCVTDTFLEVTRKSSLGPAKQKIPRPANAFMLFANVWRKKLAVENPRESNKDISVRLGILWKNMAKDVKEEYFTLAREVDAEHKRKYPDYVYNPKEARLRKAMREQSREMSRQSILQSAVASAVRTASPLNVNTSKNMNFSHHPSAGSTSVLGAGATISTLPENSSNDNYDRAVNPWISLGHAAPIGLMKPILLSRGIPAHQGMADKSNEMLRIEVDCVNGHAFSNSSTSSYAGDFVQHNTNADTVSGQPSSDYCIIAEFTEGQKWHPYQNVPNSYHGGGTPISKIATLHGNIPNAASHTHGAWTQFCGLPLPTSTTQSAMLRSPRHMLFLQDHRSEQRNFIDEAHHNSNKVEVRNRLPAAYSPQEYWIHDEEKCTENDGRWMHGTSNELSSSSTLQPGRRLHTDLSSEQQDDQMHLQVRMQSRTYSQKPFMQTYTECNSYQANQLKSDEWSKENFCCKQRLPGFHQAFGSTEIGRFSRSQFFTSMVGSDSDNSGSRDGFLSTTAFPFPSNSQCFLAPNTAVQSATSGDDDFLQIIPDDCYWLSTGRLLSPTDVTPNFAAFLDYSHRYNQEWLDPSSTISSSSISRSKSITNTQYPLSTFTEHSNYLFPASHCNFSDNKMKMHPGNRNNLLDHRSNIINENDSRSAKNNNKRSD</sequence>
<keyword evidence="4" id="KW-0221">Differentiation</keyword>
<dbReference type="GO" id="GO:0016607">
    <property type="term" value="C:nuclear speck"/>
    <property type="evidence" value="ECO:0007669"/>
    <property type="project" value="UniProtKB-SubCell"/>
</dbReference>
<evidence type="ECO:0000259" key="14">
    <source>
        <dbReference type="PROSITE" id="PS50118"/>
    </source>
</evidence>
<feature type="domain" description="HMG box" evidence="14">
    <location>
        <begin position="101"/>
        <end position="169"/>
    </location>
</feature>
<feature type="region of interest" description="Disordered" evidence="13">
    <location>
        <begin position="702"/>
        <end position="732"/>
    </location>
</feature>
<dbReference type="GeneID" id="107272205"/>
<evidence type="ECO:0000256" key="5">
    <source>
        <dbReference type="ARBA" id="ARBA00022860"/>
    </source>
</evidence>
<evidence type="ECO:0000256" key="2">
    <source>
        <dbReference type="ARBA" id="ARBA00005998"/>
    </source>
</evidence>
<dbReference type="AlphaFoldDB" id="A0AAJ7RQK3"/>
<dbReference type="SUPFAM" id="SSF47095">
    <property type="entry name" value="HMG-box"/>
    <property type="match status" value="1"/>
</dbReference>
<reference evidence="16" key="1">
    <citation type="submission" date="2025-08" db="UniProtKB">
        <authorList>
            <consortium name="RefSeq"/>
        </authorList>
    </citation>
    <scope>IDENTIFICATION</scope>
</reference>
<evidence type="ECO:0000313" key="15">
    <source>
        <dbReference type="Proteomes" id="UP000694920"/>
    </source>
</evidence>
<dbReference type="GO" id="GO:0005516">
    <property type="term" value="F:calmodulin binding"/>
    <property type="evidence" value="ECO:0007669"/>
    <property type="project" value="UniProtKB-KW"/>
</dbReference>
<evidence type="ECO:0000256" key="4">
    <source>
        <dbReference type="ARBA" id="ARBA00022782"/>
    </source>
</evidence>
<dbReference type="GO" id="GO:0007548">
    <property type="term" value="P:sex differentiation"/>
    <property type="evidence" value="ECO:0007669"/>
    <property type="project" value="UniProtKB-KW"/>
</dbReference>
<evidence type="ECO:0000256" key="12">
    <source>
        <dbReference type="PROSITE-ProRule" id="PRU00267"/>
    </source>
</evidence>
<keyword evidence="6" id="KW-0726">Sexual differentiation</keyword>
<dbReference type="KEGG" id="ccin:107272205"/>
<dbReference type="PANTHER" id="PTHR10270:SF161">
    <property type="entry name" value="SEX-DETERMINING REGION Y PROTEIN"/>
    <property type="match status" value="1"/>
</dbReference>
<evidence type="ECO:0000256" key="6">
    <source>
        <dbReference type="ARBA" id="ARBA00022928"/>
    </source>
</evidence>
<feature type="DNA-binding region" description="HMG box" evidence="12">
    <location>
        <begin position="101"/>
        <end position="169"/>
    </location>
</feature>
<proteinExistence type="inferred from homology"/>
<dbReference type="Proteomes" id="UP000694920">
    <property type="component" value="Unplaced"/>
</dbReference>
<keyword evidence="15" id="KW-1185">Reference proteome</keyword>
<evidence type="ECO:0000256" key="10">
    <source>
        <dbReference type="ARBA" id="ARBA00032498"/>
    </source>
</evidence>
<dbReference type="GO" id="GO:0001228">
    <property type="term" value="F:DNA-binding transcription activator activity, RNA polymerase II-specific"/>
    <property type="evidence" value="ECO:0007669"/>
    <property type="project" value="TreeGrafter"/>
</dbReference>
<feature type="compositionally biased region" description="Basic and acidic residues" evidence="13">
    <location>
        <begin position="708"/>
        <end position="732"/>
    </location>
</feature>
<evidence type="ECO:0000256" key="7">
    <source>
        <dbReference type="ARBA" id="ARBA00023125"/>
    </source>
</evidence>
<dbReference type="SMART" id="SM00398">
    <property type="entry name" value="HMG"/>
    <property type="match status" value="1"/>
</dbReference>
<dbReference type="Pfam" id="PF00505">
    <property type="entry name" value="HMG_box"/>
    <property type="match status" value="1"/>
</dbReference>
<dbReference type="InterPro" id="IPR050140">
    <property type="entry name" value="SRY-related_HMG-box_TF-like"/>
</dbReference>
<dbReference type="GO" id="GO:0000978">
    <property type="term" value="F:RNA polymerase II cis-regulatory region sequence-specific DNA binding"/>
    <property type="evidence" value="ECO:0007669"/>
    <property type="project" value="TreeGrafter"/>
</dbReference>
<keyword evidence="9" id="KW-0804">Transcription</keyword>
<comment type="similarity">
    <text evidence="2">Belongs to the SRY family.</text>
</comment>
<dbReference type="CDD" id="cd01389">
    <property type="entry name" value="HMG-box_ROX1-like"/>
    <property type="match status" value="1"/>
</dbReference>
<evidence type="ECO:0000256" key="8">
    <source>
        <dbReference type="ARBA" id="ARBA00023159"/>
    </source>
</evidence>
<evidence type="ECO:0000256" key="9">
    <source>
        <dbReference type="ARBA" id="ARBA00023163"/>
    </source>
</evidence>
<comment type="subcellular location">
    <subcellularLocation>
        <location evidence="1">Nucleus speckle</location>
    </subcellularLocation>
</comment>
<dbReference type="InterPro" id="IPR036910">
    <property type="entry name" value="HMG_box_dom_sf"/>
</dbReference>
<protein>
    <recommendedName>
        <fullName evidence="3">Sex-determining region Y protein</fullName>
    </recommendedName>
    <alternativeName>
        <fullName evidence="10">Testis-determining factor</fullName>
    </alternativeName>
</protein>
<dbReference type="RefSeq" id="XP_024945293.1">
    <property type="nucleotide sequence ID" value="XM_025089525.1"/>
</dbReference>
<name>A0AAJ7RQK3_CEPCN</name>
<organism evidence="15 16">
    <name type="scientific">Cephus cinctus</name>
    <name type="common">Wheat stem sawfly</name>
    <dbReference type="NCBI Taxonomy" id="211228"/>
    <lineage>
        <taxon>Eukaryota</taxon>
        <taxon>Metazoa</taxon>
        <taxon>Ecdysozoa</taxon>
        <taxon>Arthropoda</taxon>
        <taxon>Hexapoda</taxon>
        <taxon>Insecta</taxon>
        <taxon>Pterygota</taxon>
        <taxon>Neoptera</taxon>
        <taxon>Endopterygota</taxon>
        <taxon>Hymenoptera</taxon>
        <taxon>Cephoidea</taxon>
        <taxon>Cephidae</taxon>
        <taxon>Cephus</taxon>
    </lineage>
</organism>
<dbReference type="Gene3D" id="1.10.30.10">
    <property type="entry name" value="High mobility group box domain"/>
    <property type="match status" value="1"/>
</dbReference>